<proteinExistence type="predicted"/>
<reference evidence="2" key="1">
    <citation type="journal article" date="2021" name="PeerJ">
        <title>Extensive microbial diversity within the chicken gut microbiome revealed by metagenomics and culture.</title>
        <authorList>
            <person name="Gilroy R."/>
            <person name="Ravi A."/>
            <person name="Getino M."/>
            <person name="Pursley I."/>
            <person name="Horton D.L."/>
            <person name="Alikhan N.F."/>
            <person name="Baker D."/>
            <person name="Gharbi K."/>
            <person name="Hall N."/>
            <person name="Watson M."/>
            <person name="Adriaenssens E.M."/>
            <person name="Foster-Nyarko E."/>
            <person name="Jarju S."/>
            <person name="Secka A."/>
            <person name="Antonio M."/>
            <person name="Oren A."/>
            <person name="Chaudhuri R.R."/>
            <person name="La Ragione R."/>
            <person name="Hildebrand F."/>
            <person name="Pallen M.J."/>
        </authorList>
    </citation>
    <scope>NUCLEOTIDE SEQUENCE</scope>
    <source>
        <strain evidence="2">26628</strain>
    </source>
</reference>
<accession>A0A9D2ASA5</accession>
<organism evidence="2 3">
    <name type="scientific">Candidatus Borkfalkia faecigallinarum</name>
    <dbReference type="NCBI Taxonomy" id="2838509"/>
    <lineage>
        <taxon>Bacteria</taxon>
        <taxon>Bacillati</taxon>
        <taxon>Bacillota</taxon>
        <taxon>Clostridia</taxon>
        <taxon>Christensenellales</taxon>
        <taxon>Christensenellaceae</taxon>
        <taxon>Candidatus Borkfalkia</taxon>
    </lineage>
</organism>
<protein>
    <submittedName>
        <fullName evidence="2">PadR family transcriptional regulator</fullName>
    </submittedName>
</protein>
<sequence>MDTQLKKGLLDVCVLSVLREEPSYGYKIIADVAPYTAISESTLYPILKRLEAAGAVTVHSREYNGRLRKYYSITPLGERKIEDFLSDMREMERICKLIRDGGRQ</sequence>
<dbReference type="AlphaFoldDB" id="A0A9D2ASA5"/>
<evidence type="ECO:0000259" key="1">
    <source>
        <dbReference type="Pfam" id="PF03551"/>
    </source>
</evidence>
<dbReference type="InterPro" id="IPR036390">
    <property type="entry name" value="WH_DNA-bd_sf"/>
</dbReference>
<dbReference type="InterPro" id="IPR005149">
    <property type="entry name" value="Tscrpt_reg_PadR_N"/>
</dbReference>
<dbReference type="InterPro" id="IPR052509">
    <property type="entry name" value="Metal_resp_DNA-bind_regulator"/>
</dbReference>
<feature type="domain" description="Transcription regulator PadR N-terminal" evidence="1">
    <location>
        <begin position="14"/>
        <end position="82"/>
    </location>
</feature>
<dbReference type="PANTHER" id="PTHR33169:SF14">
    <property type="entry name" value="TRANSCRIPTIONAL REGULATOR RV3488"/>
    <property type="match status" value="1"/>
</dbReference>
<evidence type="ECO:0000313" key="2">
    <source>
        <dbReference type="EMBL" id="HIX47304.1"/>
    </source>
</evidence>
<dbReference type="PANTHER" id="PTHR33169">
    <property type="entry name" value="PADR-FAMILY TRANSCRIPTIONAL REGULATOR"/>
    <property type="match status" value="1"/>
</dbReference>
<dbReference type="Pfam" id="PF03551">
    <property type="entry name" value="PadR"/>
    <property type="match status" value="1"/>
</dbReference>
<evidence type="ECO:0000313" key="3">
    <source>
        <dbReference type="Proteomes" id="UP000824249"/>
    </source>
</evidence>
<comment type="caution">
    <text evidence="2">The sequence shown here is derived from an EMBL/GenBank/DDBJ whole genome shotgun (WGS) entry which is preliminary data.</text>
</comment>
<dbReference type="EMBL" id="DXFD01000093">
    <property type="protein sequence ID" value="HIX47304.1"/>
    <property type="molecule type" value="Genomic_DNA"/>
</dbReference>
<dbReference type="SUPFAM" id="SSF46785">
    <property type="entry name" value="Winged helix' DNA-binding domain"/>
    <property type="match status" value="1"/>
</dbReference>
<dbReference type="InterPro" id="IPR036388">
    <property type="entry name" value="WH-like_DNA-bd_sf"/>
</dbReference>
<gene>
    <name evidence="2" type="ORF">H9737_06425</name>
</gene>
<dbReference type="Proteomes" id="UP000824249">
    <property type="component" value="Unassembled WGS sequence"/>
</dbReference>
<name>A0A9D2ASA5_9FIRM</name>
<dbReference type="Gene3D" id="1.10.10.10">
    <property type="entry name" value="Winged helix-like DNA-binding domain superfamily/Winged helix DNA-binding domain"/>
    <property type="match status" value="1"/>
</dbReference>
<reference evidence="2" key="2">
    <citation type="submission" date="2021-04" db="EMBL/GenBank/DDBJ databases">
        <authorList>
            <person name="Gilroy R."/>
        </authorList>
    </citation>
    <scope>NUCLEOTIDE SEQUENCE</scope>
    <source>
        <strain evidence="2">26628</strain>
    </source>
</reference>